<dbReference type="RefSeq" id="WP_151074730.1">
    <property type="nucleotide sequence ID" value="NZ_CP160084.1"/>
</dbReference>
<gene>
    <name evidence="1" type="ORF">F6H94_02800</name>
</gene>
<name>A0A5N1ID26_LACJE</name>
<comment type="caution">
    <text evidence="1">The sequence shown here is derived from an EMBL/GenBank/DDBJ whole genome shotgun (WGS) entry which is preliminary data.</text>
</comment>
<sequence length="233" mass="27070">MNTLTTLKQKLNHPKASYKTDKLNFLMNNIGNPNSEIRDDLVCSIFGKAFLNNEFAFEQARFCYETAIKQNLLFYRFGETGSATLTRSFTCLLYYLIIHTSNDSHSSYYRLLTSQEEVQLYNLLIKYLKTEHDFTASTPEYGWIDALPHCCDALSEAIKQKNFSSQLVEDLFQATDELLKNIDRNLDYDELSRLATIFINGFKNKKITKHQLSLWNTKLTNLKDENSHLTKND</sequence>
<evidence type="ECO:0000313" key="1">
    <source>
        <dbReference type="EMBL" id="KAA9323502.1"/>
    </source>
</evidence>
<dbReference type="Pfam" id="PF10978">
    <property type="entry name" value="DUF2785"/>
    <property type="match status" value="1"/>
</dbReference>
<accession>A0A5N1ID26</accession>
<dbReference type="Proteomes" id="UP000327236">
    <property type="component" value="Unassembled WGS sequence"/>
</dbReference>
<evidence type="ECO:0000313" key="2">
    <source>
        <dbReference type="Proteomes" id="UP000327236"/>
    </source>
</evidence>
<protein>
    <submittedName>
        <fullName evidence="1">DUF2785 domain-containing protein</fullName>
    </submittedName>
</protein>
<reference evidence="1 2" key="1">
    <citation type="submission" date="2019-09" db="EMBL/GenBank/DDBJ databases">
        <title>Draft genome sequence assemblies of isolates from the urinary tract.</title>
        <authorList>
            <person name="Mores C.R."/>
            <person name="Putonti C."/>
            <person name="Wolfe A.J."/>
        </authorList>
    </citation>
    <scope>NUCLEOTIDE SEQUENCE [LARGE SCALE GENOMIC DNA]</scope>
    <source>
        <strain evidence="1 2">UMB246</strain>
    </source>
</reference>
<dbReference type="AlphaFoldDB" id="A0A5N1ID26"/>
<dbReference type="OrthoDB" id="7619731at2"/>
<dbReference type="InterPro" id="IPR021247">
    <property type="entry name" value="DUF2785"/>
</dbReference>
<proteinExistence type="predicted"/>
<organism evidence="1 2">
    <name type="scientific">Lactobacillus jensenii</name>
    <dbReference type="NCBI Taxonomy" id="109790"/>
    <lineage>
        <taxon>Bacteria</taxon>
        <taxon>Bacillati</taxon>
        <taxon>Bacillota</taxon>
        <taxon>Bacilli</taxon>
        <taxon>Lactobacillales</taxon>
        <taxon>Lactobacillaceae</taxon>
        <taxon>Lactobacillus</taxon>
    </lineage>
</organism>
<dbReference type="EMBL" id="VYWW01000008">
    <property type="protein sequence ID" value="KAA9323502.1"/>
    <property type="molecule type" value="Genomic_DNA"/>
</dbReference>